<dbReference type="Proteomes" id="UP000522081">
    <property type="component" value="Unassembled WGS sequence"/>
</dbReference>
<gene>
    <name evidence="3" type="ORF">FHS75_002671</name>
</gene>
<dbReference type="SUPFAM" id="SSF54909">
    <property type="entry name" value="Dimeric alpha+beta barrel"/>
    <property type="match status" value="2"/>
</dbReference>
<keyword evidence="4" id="KW-1185">Reference proteome</keyword>
<comment type="caution">
    <text evidence="3">The sequence shown here is derived from an EMBL/GenBank/DDBJ whole genome shotgun (WGS) entry which is preliminary data.</text>
</comment>
<feature type="compositionally biased region" description="Basic and acidic residues" evidence="1">
    <location>
        <begin position="17"/>
        <end position="33"/>
    </location>
</feature>
<dbReference type="InterPro" id="IPR011008">
    <property type="entry name" value="Dimeric_a/b-barrel"/>
</dbReference>
<sequence>MRISFSIACHKRAKRGMVPEKPGHAGEPRRGHGEETERLLKLIYCIRRQPHLSLEEFQAHWLETHARYGRDNPVIRRYIQYHRLIDDPVMQAMEQAEGTVVEPFDGVAVSWWDDAESLKAEMAGPRVAEALEDEKHFIDHSRSTACLAEERVIFEPQGNTPLVLFECLKRRTDIDHAEFSKRWHEHGKIGRRARDAGFLKGYIQNVTLEGRQEGLEAISGDDTFDGVTTGYFESVAKLRKLLGSPLVTKDAYEDECLFMDHKRCGYLVTRRHVIRDLIR</sequence>
<accession>A0A7Y9XXF5</accession>
<feature type="domain" description="EthD" evidence="2">
    <location>
        <begin position="49"/>
        <end position="141"/>
    </location>
</feature>
<dbReference type="RefSeq" id="WP_188710077.1">
    <property type="nucleotide sequence ID" value="NZ_BMGF01000005.1"/>
</dbReference>
<evidence type="ECO:0000313" key="4">
    <source>
        <dbReference type="Proteomes" id="UP000522081"/>
    </source>
</evidence>
<feature type="region of interest" description="Disordered" evidence="1">
    <location>
        <begin position="13"/>
        <end position="33"/>
    </location>
</feature>
<dbReference type="GO" id="GO:0016491">
    <property type="term" value="F:oxidoreductase activity"/>
    <property type="evidence" value="ECO:0007669"/>
    <property type="project" value="InterPro"/>
</dbReference>
<dbReference type="EMBL" id="JACBZF010000005">
    <property type="protein sequence ID" value="NYH96332.1"/>
    <property type="molecule type" value="Genomic_DNA"/>
</dbReference>
<dbReference type="AlphaFoldDB" id="A0A7Y9XXF5"/>
<feature type="domain" description="EthD" evidence="2">
    <location>
        <begin position="172"/>
        <end position="261"/>
    </location>
</feature>
<dbReference type="Pfam" id="PF07110">
    <property type="entry name" value="EthD"/>
    <property type="match status" value="2"/>
</dbReference>
<dbReference type="InterPro" id="IPR009799">
    <property type="entry name" value="EthD_dom"/>
</dbReference>
<evidence type="ECO:0000313" key="3">
    <source>
        <dbReference type="EMBL" id="NYH96332.1"/>
    </source>
</evidence>
<reference evidence="3 4" key="1">
    <citation type="submission" date="2020-07" db="EMBL/GenBank/DDBJ databases">
        <title>Genomic Encyclopedia of Type Strains, Phase IV (KMG-IV): sequencing the most valuable type-strain genomes for metagenomic binning, comparative biology and taxonomic classification.</title>
        <authorList>
            <person name="Goeker M."/>
        </authorList>
    </citation>
    <scope>NUCLEOTIDE SEQUENCE [LARGE SCALE GENOMIC DNA]</scope>
    <source>
        <strain evidence="3 4">DSM 29043</strain>
    </source>
</reference>
<proteinExistence type="predicted"/>
<evidence type="ECO:0000259" key="2">
    <source>
        <dbReference type="Pfam" id="PF07110"/>
    </source>
</evidence>
<organism evidence="3 4">
    <name type="scientific">Novosphingobium marinum</name>
    <dbReference type="NCBI Taxonomy" id="1514948"/>
    <lineage>
        <taxon>Bacteria</taxon>
        <taxon>Pseudomonadati</taxon>
        <taxon>Pseudomonadota</taxon>
        <taxon>Alphaproteobacteria</taxon>
        <taxon>Sphingomonadales</taxon>
        <taxon>Sphingomonadaceae</taxon>
        <taxon>Novosphingobium</taxon>
    </lineage>
</organism>
<protein>
    <recommendedName>
        <fullName evidence="2">EthD domain-containing protein</fullName>
    </recommendedName>
</protein>
<evidence type="ECO:0000256" key="1">
    <source>
        <dbReference type="SAM" id="MobiDB-lite"/>
    </source>
</evidence>
<name>A0A7Y9XXF5_9SPHN</name>
<dbReference type="Gene3D" id="3.30.70.100">
    <property type="match status" value="2"/>
</dbReference>